<gene>
    <name evidence="1" type="ORF">ALQ44_04900</name>
</gene>
<dbReference type="EMBL" id="RBPQ01000119">
    <property type="protein sequence ID" value="RMO28245.1"/>
    <property type="molecule type" value="Genomic_DNA"/>
</dbReference>
<evidence type="ECO:0000313" key="1">
    <source>
        <dbReference type="EMBL" id="RMO28245.1"/>
    </source>
</evidence>
<organism evidence="1 2">
    <name type="scientific">Pseudomonas syringae pv. pisi</name>
    <dbReference type="NCBI Taxonomy" id="59510"/>
    <lineage>
        <taxon>Bacteria</taxon>
        <taxon>Pseudomonadati</taxon>
        <taxon>Pseudomonadota</taxon>
        <taxon>Gammaproteobacteria</taxon>
        <taxon>Pseudomonadales</taxon>
        <taxon>Pseudomonadaceae</taxon>
        <taxon>Pseudomonas</taxon>
        <taxon>Pseudomonas syringae</taxon>
    </lineage>
</organism>
<dbReference type="Proteomes" id="UP000276886">
    <property type="component" value="Unassembled WGS sequence"/>
</dbReference>
<comment type="caution">
    <text evidence="1">The sequence shown here is derived from an EMBL/GenBank/DDBJ whole genome shotgun (WGS) entry which is preliminary data.</text>
</comment>
<accession>A0A3M3U521</accession>
<proteinExistence type="predicted"/>
<protein>
    <submittedName>
        <fullName evidence="1">Regulatory protein, TetR</fullName>
    </submittedName>
</protein>
<evidence type="ECO:0000313" key="2">
    <source>
        <dbReference type="Proteomes" id="UP000276886"/>
    </source>
</evidence>
<reference evidence="1 2" key="1">
    <citation type="submission" date="2018-08" db="EMBL/GenBank/DDBJ databases">
        <title>Recombination of ecologically and evolutionarily significant loci maintains genetic cohesion in the Pseudomonas syringae species complex.</title>
        <authorList>
            <person name="Dillon M."/>
            <person name="Thakur S."/>
            <person name="Almeida R.N.D."/>
            <person name="Weir B.S."/>
            <person name="Guttman D.S."/>
        </authorList>
    </citation>
    <scope>NUCLEOTIDE SEQUENCE [LARGE SCALE GENOMIC DNA]</scope>
    <source>
        <strain evidence="1 2">ICMP 2788</strain>
    </source>
</reference>
<dbReference type="AlphaFoldDB" id="A0A3M3U521"/>
<sequence>MMLEVFDLHIQRPVLSDDVGVFALAMEDRVYTRSVQLHDEITRHIAEEGMRVFDAYLGLYSPVLWVKYFKVMT</sequence>
<name>A0A3M3U521_PSESJ</name>